<dbReference type="PANTHER" id="PTHR35162:SF2">
    <property type="entry name" value="OS08G0516600 PROTEIN"/>
    <property type="match status" value="1"/>
</dbReference>
<comment type="caution">
    <text evidence="2">The sequence shown here is derived from an EMBL/GenBank/DDBJ whole genome shotgun (WGS) entry which is preliminary data.</text>
</comment>
<gene>
    <name evidence="2" type="ORF">SADUNF_Sadunf06G0054200</name>
</gene>
<keyword evidence="3" id="KW-1185">Reference proteome</keyword>
<name>A0A835K7I5_9ROSI</name>
<dbReference type="AlphaFoldDB" id="A0A835K7I5"/>
<sequence>MSGTGELIPIDMKGLYKKVDVYPRRGRLGNIKVACKDTLIVFSATRKLGKLITESRKTPGNVVETTSHGEKCDERLMGLEISEEFRPITPVRTASAARICSTSTSLGAKSCEAKEADAKEILDFDEDGQECSSPSTPKSPTHILKSPLVCPPAPKKPRPPKRKLSPPSQGFFKIPVHDLDSVFMVFTTCNSKKIRTA</sequence>
<feature type="region of interest" description="Disordered" evidence="1">
    <location>
        <begin position="126"/>
        <end position="169"/>
    </location>
</feature>
<dbReference type="EMBL" id="JADGMS010000006">
    <property type="protein sequence ID" value="KAF9679814.1"/>
    <property type="molecule type" value="Genomic_DNA"/>
</dbReference>
<proteinExistence type="predicted"/>
<feature type="compositionally biased region" description="Basic residues" evidence="1">
    <location>
        <begin position="155"/>
        <end position="164"/>
    </location>
</feature>
<evidence type="ECO:0000256" key="1">
    <source>
        <dbReference type="SAM" id="MobiDB-lite"/>
    </source>
</evidence>
<accession>A0A835K7I5</accession>
<dbReference type="PANTHER" id="PTHR35162">
    <property type="entry name" value="OS08G0516600 PROTEIN"/>
    <property type="match status" value="1"/>
</dbReference>
<protein>
    <submittedName>
        <fullName evidence="2">Uncharacterized protein</fullName>
    </submittedName>
</protein>
<dbReference type="OrthoDB" id="848456at2759"/>
<reference evidence="2 3" key="1">
    <citation type="submission" date="2020-10" db="EMBL/GenBank/DDBJ databases">
        <title>Plant Genome Project.</title>
        <authorList>
            <person name="Zhang R.-G."/>
        </authorList>
    </citation>
    <scope>NUCLEOTIDE SEQUENCE [LARGE SCALE GENOMIC DNA]</scope>
    <source>
        <strain evidence="2">FAFU-HL-1</strain>
        <tissue evidence="2">Leaf</tissue>
    </source>
</reference>
<feature type="compositionally biased region" description="Polar residues" evidence="1">
    <location>
        <begin position="130"/>
        <end position="139"/>
    </location>
</feature>
<dbReference type="Proteomes" id="UP000657918">
    <property type="component" value="Unassembled WGS sequence"/>
</dbReference>
<evidence type="ECO:0000313" key="2">
    <source>
        <dbReference type="EMBL" id="KAF9679814.1"/>
    </source>
</evidence>
<evidence type="ECO:0000313" key="3">
    <source>
        <dbReference type="Proteomes" id="UP000657918"/>
    </source>
</evidence>
<dbReference type="InterPro" id="IPR053115">
    <property type="entry name" value="CDK_inhibitor"/>
</dbReference>
<organism evidence="2 3">
    <name type="scientific">Salix dunnii</name>
    <dbReference type="NCBI Taxonomy" id="1413687"/>
    <lineage>
        <taxon>Eukaryota</taxon>
        <taxon>Viridiplantae</taxon>
        <taxon>Streptophyta</taxon>
        <taxon>Embryophyta</taxon>
        <taxon>Tracheophyta</taxon>
        <taxon>Spermatophyta</taxon>
        <taxon>Magnoliopsida</taxon>
        <taxon>eudicotyledons</taxon>
        <taxon>Gunneridae</taxon>
        <taxon>Pentapetalae</taxon>
        <taxon>rosids</taxon>
        <taxon>fabids</taxon>
        <taxon>Malpighiales</taxon>
        <taxon>Salicaceae</taxon>
        <taxon>Saliceae</taxon>
        <taxon>Salix</taxon>
    </lineage>
</organism>